<dbReference type="InterPro" id="IPR032880">
    <property type="entry name" value="CSC1/OSCA1-like_N"/>
</dbReference>
<gene>
    <name evidence="4" type="primary">TMEM63C</name>
    <name evidence="4" type="ORF">CU098_009759</name>
</gene>
<evidence type="ECO:0000313" key="4">
    <source>
        <dbReference type="EMBL" id="RCI05691.1"/>
    </source>
</evidence>
<organism evidence="4 5">
    <name type="scientific">Rhizopus stolonifer</name>
    <name type="common">Rhizopus nigricans</name>
    <dbReference type="NCBI Taxonomy" id="4846"/>
    <lineage>
        <taxon>Eukaryota</taxon>
        <taxon>Fungi</taxon>
        <taxon>Fungi incertae sedis</taxon>
        <taxon>Mucoromycota</taxon>
        <taxon>Mucoromycotina</taxon>
        <taxon>Mucoromycetes</taxon>
        <taxon>Mucorales</taxon>
        <taxon>Mucorineae</taxon>
        <taxon>Rhizopodaceae</taxon>
        <taxon>Rhizopus</taxon>
    </lineage>
</organism>
<dbReference type="PANTHER" id="PTHR13018">
    <property type="entry name" value="PROBABLE MEMBRANE PROTEIN DUF221-RELATED"/>
    <property type="match status" value="1"/>
</dbReference>
<keyword evidence="5" id="KW-1185">Reference proteome</keyword>
<feature type="transmembrane region" description="Helical" evidence="1">
    <location>
        <begin position="98"/>
        <end position="118"/>
    </location>
</feature>
<feature type="transmembrane region" description="Helical" evidence="1">
    <location>
        <begin position="12"/>
        <end position="34"/>
    </location>
</feature>
<feature type="transmembrane region" description="Helical" evidence="1">
    <location>
        <begin position="175"/>
        <end position="195"/>
    </location>
</feature>
<sequence length="347" mass="40166">MATIETAYYVPTFLGLSTTFGISCAVSAVCIIAFEICKRLDSMKCLFSPRTQLRVNPVASQPNRLFAWITSVFDLKEKDFINKVGLDATMHVRFLRMVVHFLMVQSLMICPVLLSLHWTGSVSFDSSDLATEFATFAKNESSPSLFNNTNIDHFRSNSTLYYLSIANIPNQSPLVWVHVAFIYEVVLCWLWLLFVNHIHHIDLLQQQDRGSLLHERSVLITRVPHILRNQAALKQHFERAHVGTVECITLVSNTVIQLVESILSKRLKRIHALETLLIRMAKDQDKIDWQDWLRRIQKREAFHEQSQQVCLLLEEIQDMDKEVIRLRDQNRSPEYYMPTGAAFVTFR</sequence>
<dbReference type="GO" id="GO:0005227">
    <property type="term" value="F:calcium-activated cation channel activity"/>
    <property type="evidence" value="ECO:0007669"/>
    <property type="project" value="InterPro"/>
</dbReference>
<keyword evidence="1" id="KW-0472">Membrane</keyword>
<dbReference type="OrthoDB" id="2285309at2759"/>
<feature type="domain" description="CSC1/OSCA1-like N-terminal transmembrane" evidence="2">
    <location>
        <begin position="16"/>
        <end position="194"/>
    </location>
</feature>
<dbReference type="InterPro" id="IPR045122">
    <property type="entry name" value="Csc1-like"/>
</dbReference>
<dbReference type="EMBL" id="PJQM01000325">
    <property type="protein sequence ID" value="RCI05691.1"/>
    <property type="molecule type" value="Genomic_DNA"/>
</dbReference>
<dbReference type="GO" id="GO:0005886">
    <property type="term" value="C:plasma membrane"/>
    <property type="evidence" value="ECO:0007669"/>
    <property type="project" value="TreeGrafter"/>
</dbReference>
<keyword evidence="1" id="KW-1133">Transmembrane helix</keyword>
<dbReference type="InterPro" id="IPR027815">
    <property type="entry name" value="CSC1/OSCA1-like_cyt"/>
</dbReference>
<reference evidence="4 5" key="1">
    <citation type="journal article" date="2018" name="G3 (Bethesda)">
        <title>Phylogenetic and Phylogenomic Definition of Rhizopus Species.</title>
        <authorList>
            <person name="Gryganskyi A.P."/>
            <person name="Golan J."/>
            <person name="Dolatabadi S."/>
            <person name="Mondo S."/>
            <person name="Robb S."/>
            <person name="Idnurm A."/>
            <person name="Muszewska A."/>
            <person name="Steczkiewicz K."/>
            <person name="Masonjones S."/>
            <person name="Liao H.L."/>
            <person name="Gajdeczka M.T."/>
            <person name="Anike F."/>
            <person name="Vuek A."/>
            <person name="Anishchenko I.M."/>
            <person name="Voigt K."/>
            <person name="de Hoog G.S."/>
            <person name="Smith M.E."/>
            <person name="Heitman J."/>
            <person name="Vilgalys R."/>
            <person name="Stajich J.E."/>
        </authorList>
    </citation>
    <scope>NUCLEOTIDE SEQUENCE [LARGE SCALE GENOMIC DNA]</scope>
    <source>
        <strain evidence="4 5">LSU 92-RS-03</strain>
    </source>
</reference>
<evidence type="ECO:0000259" key="2">
    <source>
        <dbReference type="Pfam" id="PF13967"/>
    </source>
</evidence>
<evidence type="ECO:0000259" key="3">
    <source>
        <dbReference type="Pfam" id="PF14703"/>
    </source>
</evidence>
<dbReference type="AlphaFoldDB" id="A0A367KU10"/>
<protein>
    <submittedName>
        <fullName evidence="4">Transmembrane protein 63C</fullName>
    </submittedName>
</protein>
<evidence type="ECO:0000256" key="1">
    <source>
        <dbReference type="SAM" id="Phobius"/>
    </source>
</evidence>
<dbReference type="Proteomes" id="UP000253551">
    <property type="component" value="Unassembled WGS sequence"/>
</dbReference>
<proteinExistence type="predicted"/>
<dbReference type="Pfam" id="PF13967">
    <property type="entry name" value="RSN1_TM"/>
    <property type="match status" value="1"/>
</dbReference>
<dbReference type="PANTHER" id="PTHR13018:SF5">
    <property type="entry name" value="RE44586P"/>
    <property type="match status" value="1"/>
</dbReference>
<evidence type="ECO:0000313" key="5">
    <source>
        <dbReference type="Proteomes" id="UP000253551"/>
    </source>
</evidence>
<dbReference type="Pfam" id="PF14703">
    <property type="entry name" value="PHM7_cyt"/>
    <property type="match status" value="1"/>
</dbReference>
<name>A0A367KU10_RHIST</name>
<keyword evidence="1 4" id="KW-0812">Transmembrane</keyword>
<accession>A0A367KU10</accession>
<comment type="caution">
    <text evidence="4">The sequence shown here is derived from an EMBL/GenBank/DDBJ whole genome shotgun (WGS) entry which is preliminary data.</text>
</comment>
<feature type="domain" description="CSC1/OSCA1-like cytosolic" evidence="3">
    <location>
        <begin position="216"/>
        <end position="347"/>
    </location>
</feature>